<proteinExistence type="predicted"/>
<evidence type="ECO:0000313" key="2">
    <source>
        <dbReference type="Proteomes" id="UP000001542"/>
    </source>
</evidence>
<keyword evidence="2" id="KW-1185">Reference proteome</keyword>
<protein>
    <submittedName>
        <fullName evidence="1">Uncharacterized protein</fullName>
    </submittedName>
</protein>
<dbReference type="RefSeq" id="XP_001329091.1">
    <property type="nucleotide sequence ID" value="XM_001329056.1"/>
</dbReference>
<dbReference type="VEuPathDB" id="TrichDB:TVAG_150190"/>
<evidence type="ECO:0000313" key="1">
    <source>
        <dbReference type="EMBL" id="EAY16868.1"/>
    </source>
</evidence>
<dbReference type="SMR" id="A2DRS1"/>
<dbReference type="KEGG" id="tva:4774880"/>
<organism evidence="1 2">
    <name type="scientific">Trichomonas vaginalis (strain ATCC PRA-98 / G3)</name>
    <dbReference type="NCBI Taxonomy" id="412133"/>
    <lineage>
        <taxon>Eukaryota</taxon>
        <taxon>Metamonada</taxon>
        <taxon>Parabasalia</taxon>
        <taxon>Trichomonadida</taxon>
        <taxon>Trichomonadidae</taxon>
        <taxon>Trichomonas</taxon>
    </lineage>
</organism>
<reference evidence="1" key="1">
    <citation type="submission" date="2006-10" db="EMBL/GenBank/DDBJ databases">
        <authorList>
            <person name="Amadeo P."/>
            <person name="Zhao Q."/>
            <person name="Wortman J."/>
            <person name="Fraser-Liggett C."/>
            <person name="Carlton J."/>
        </authorList>
    </citation>
    <scope>NUCLEOTIDE SEQUENCE</scope>
    <source>
        <strain evidence="1">G3</strain>
    </source>
</reference>
<gene>
    <name evidence="1" type="ORF">TVAG_150190</name>
</gene>
<dbReference type="AlphaFoldDB" id="A2DRS1"/>
<reference evidence="1" key="2">
    <citation type="journal article" date="2007" name="Science">
        <title>Draft genome sequence of the sexually transmitted pathogen Trichomonas vaginalis.</title>
        <authorList>
            <person name="Carlton J.M."/>
            <person name="Hirt R.P."/>
            <person name="Silva J.C."/>
            <person name="Delcher A.L."/>
            <person name="Schatz M."/>
            <person name="Zhao Q."/>
            <person name="Wortman J.R."/>
            <person name="Bidwell S.L."/>
            <person name="Alsmark U.C.M."/>
            <person name="Besteiro S."/>
            <person name="Sicheritz-Ponten T."/>
            <person name="Noel C.J."/>
            <person name="Dacks J.B."/>
            <person name="Foster P.G."/>
            <person name="Simillion C."/>
            <person name="Van de Peer Y."/>
            <person name="Miranda-Saavedra D."/>
            <person name="Barton G.J."/>
            <person name="Westrop G.D."/>
            <person name="Mueller S."/>
            <person name="Dessi D."/>
            <person name="Fiori P.L."/>
            <person name="Ren Q."/>
            <person name="Paulsen I."/>
            <person name="Zhang H."/>
            <person name="Bastida-Corcuera F.D."/>
            <person name="Simoes-Barbosa A."/>
            <person name="Brown M.T."/>
            <person name="Hayes R.D."/>
            <person name="Mukherjee M."/>
            <person name="Okumura C.Y."/>
            <person name="Schneider R."/>
            <person name="Smith A.J."/>
            <person name="Vanacova S."/>
            <person name="Villalvazo M."/>
            <person name="Haas B.J."/>
            <person name="Pertea M."/>
            <person name="Feldblyum T.V."/>
            <person name="Utterback T.R."/>
            <person name="Shu C.L."/>
            <person name="Osoegawa K."/>
            <person name="de Jong P.J."/>
            <person name="Hrdy I."/>
            <person name="Horvathova L."/>
            <person name="Zubacova Z."/>
            <person name="Dolezal P."/>
            <person name="Malik S.B."/>
            <person name="Logsdon J.M. Jr."/>
            <person name="Henze K."/>
            <person name="Gupta A."/>
            <person name="Wang C.C."/>
            <person name="Dunne R.L."/>
            <person name="Upcroft J.A."/>
            <person name="Upcroft P."/>
            <person name="White O."/>
            <person name="Salzberg S.L."/>
            <person name="Tang P."/>
            <person name="Chiu C.-H."/>
            <person name="Lee Y.-S."/>
            <person name="Embley T.M."/>
            <person name="Coombs G.H."/>
            <person name="Mottram J.C."/>
            <person name="Tachezy J."/>
            <person name="Fraser-Liggett C.M."/>
            <person name="Johnson P.J."/>
        </authorList>
    </citation>
    <scope>NUCLEOTIDE SEQUENCE [LARGE SCALE GENOMIC DNA]</scope>
    <source>
        <strain evidence="1">G3</strain>
    </source>
</reference>
<dbReference type="Gene3D" id="3.80.10.10">
    <property type="entry name" value="Ribonuclease Inhibitor"/>
    <property type="match status" value="1"/>
</dbReference>
<dbReference type="Proteomes" id="UP000001542">
    <property type="component" value="Unassembled WGS sequence"/>
</dbReference>
<sequence>METSQPTEFVQQKVKCSKSVSQQMIEQRRSLSLRGLISLKGEDVNDFSIETIGEQKALLCLKLGKDTKVSTFAHLPLQQNLKDIRANHTMLTSYKGLSRLKNLANFEIEETPMSQRPNYRIALILAFGPRIRTINKVEITSQERLKASKYPSICKTFIDNDWDPTDNPPNENEAKELMQKYAPEIAKAVKKHVIKKEEIEAELSPRKTISSVKARPKPVKYNKNAFDEQLVQELIEKFKKLGIEVKNDEKVQENLLKVLKELSAIALEVSNEVDVGMEDATGAELLSSILNSPQEAKTESKVDFGDDLNIDDVVSEIKDN</sequence>
<dbReference type="InterPro" id="IPR032675">
    <property type="entry name" value="LRR_dom_sf"/>
</dbReference>
<dbReference type="VEuPathDB" id="TrichDB:TVAGG3_0979000"/>
<dbReference type="InParanoid" id="A2DRS1"/>
<name>A2DRS1_TRIV3</name>
<accession>A2DRS1</accession>
<dbReference type="EMBL" id="DS113237">
    <property type="protein sequence ID" value="EAY16868.1"/>
    <property type="molecule type" value="Genomic_DNA"/>
</dbReference>